<dbReference type="Pfam" id="PF03942">
    <property type="entry name" value="DTW"/>
    <property type="match status" value="1"/>
</dbReference>
<dbReference type="EC" id="2.5.1.25" evidence="1"/>
<dbReference type="InterPro" id="IPR039262">
    <property type="entry name" value="DTWD2/TAPT"/>
</dbReference>
<dbReference type="PANTHER" id="PTHR21392:SF4">
    <property type="entry name" value="TRNA-URIDINE AMINOCARBOXYPROPYLTRANSFERASE"/>
    <property type="match status" value="1"/>
</dbReference>
<dbReference type="GO" id="GO:0016432">
    <property type="term" value="F:tRNA-uridine aminocarboxypropyltransferase activity"/>
    <property type="evidence" value="ECO:0007669"/>
    <property type="project" value="UniProtKB-EC"/>
</dbReference>
<dbReference type="Proteomes" id="UP001497516">
    <property type="component" value="Chromosome 8"/>
</dbReference>
<dbReference type="PANTHER" id="PTHR21392">
    <property type="entry name" value="TRNA-URIDINE AMINOCARBOXYPROPYLTRANSFERASE 2"/>
    <property type="match status" value="1"/>
</dbReference>
<dbReference type="GO" id="GO:0008033">
    <property type="term" value="P:tRNA processing"/>
    <property type="evidence" value="ECO:0007669"/>
    <property type="project" value="UniProtKB-KW"/>
</dbReference>
<dbReference type="SMART" id="SM01144">
    <property type="entry name" value="DTW"/>
    <property type="match status" value="1"/>
</dbReference>
<name>A0AAV2GA09_9ROSI</name>
<protein>
    <recommendedName>
        <fullName evidence="1">tRNA-uridine aminocarboxypropyltransferase</fullName>
        <ecNumber evidence="1">2.5.1.25</ecNumber>
    </recommendedName>
</protein>
<sequence length="391" mass="43808">MLPAAANKPFSHFKHFLHPPSLAFYATVISSMDSPPRFLQPTLSSSAARSPPRLSDIGDGSITLQEWQRWGPVSPIPSKVLEVIDELKLLEKNVDTQMSFGGSGGKLKGDFRTHEEKKHRATYLALDDPESKIHFYAARQIACRLLGSRGYLCQKCWLPLEEDCMCSLLKPCTLWPGIRFWIYMHPKDFLRQNNTGKLLWQIFGPHSATLCIFGISEHEEIMWNAFKSAGKSKVWCLYPNKNSVTTSVQEAFGQESSANQDITPNLTNADEALNFLLIDGTWSNSAAMFRRLKEQSQSVWGEDLPCISLATGVSTMHKLRPQPSWDRTCTAAAAAGLLFELQELIGFSCFGLEKQGEALEDAVSLLLDALTTRRLRMGRSITRKTRHAITN</sequence>
<keyword evidence="8" id="KW-1185">Reference proteome</keyword>
<accession>A0AAV2GA09</accession>
<evidence type="ECO:0000256" key="3">
    <source>
        <dbReference type="ARBA" id="ARBA00022691"/>
    </source>
</evidence>
<dbReference type="InterPro" id="IPR005636">
    <property type="entry name" value="DTW"/>
</dbReference>
<evidence type="ECO:0000256" key="2">
    <source>
        <dbReference type="ARBA" id="ARBA00022679"/>
    </source>
</evidence>
<comment type="catalytic activity">
    <reaction evidence="5">
        <text>a uridine in tRNA + S-adenosyl-L-methionine = a 3-[(3S)-3-amino-3-carboxypropyl]uridine in tRNA + S-methyl-5'-thioadenosine + H(+)</text>
        <dbReference type="Rhea" id="RHEA:62432"/>
        <dbReference type="Rhea" id="RHEA-COMP:13339"/>
        <dbReference type="Rhea" id="RHEA-COMP:16092"/>
        <dbReference type="ChEBI" id="CHEBI:15378"/>
        <dbReference type="ChEBI" id="CHEBI:17509"/>
        <dbReference type="ChEBI" id="CHEBI:59789"/>
        <dbReference type="ChEBI" id="CHEBI:65315"/>
        <dbReference type="ChEBI" id="CHEBI:82930"/>
        <dbReference type="EC" id="2.5.1.25"/>
    </reaction>
</comment>
<gene>
    <name evidence="7" type="ORF">LTRI10_LOCUS46300</name>
</gene>
<organism evidence="7 8">
    <name type="scientific">Linum trigynum</name>
    <dbReference type="NCBI Taxonomy" id="586398"/>
    <lineage>
        <taxon>Eukaryota</taxon>
        <taxon>Viridiplantae</taxon>
        <taxon>Streptophyta</taxon>
        <taxon>Embryophyta</taxon>
        <taxon>Tracheophyta</taxon>
        <taxon>Spermatophyta</taxon>
        <taxon>Magnoliopsida</taxon>
        <taxon>eudicotyledons</taxon>
        <taxon>Gunneridae</taxon>
        <taxon>Pentapetalae</taxon>
        <taxon>rosids</taxon>
        <taxon>fabids</taxon>
        <taxon>Malpighiales</taxon>
        <taxon>Linaceae</taxon>
        <taxon>Linum</taxon>
    </lineage>
</organism>
<evidence type="ECO:0000259" key="6">
    <source>
        <dbReference type="SMART" id="SM01144"/>
    </source>
</evidence>
<feature type="domain" description="DTW" evidence="6">
    <location>
        <begin position="149"/>
        <end position="379"/>
    </location>
</feature>
<evidence type="ECO:0000256" key="5">
    <source>
        <dbReference type="ARBA" id="ARBA00048718"/>
    </source>
</evidence>
<dbReference type="AlphaFoldDB" id="A0AAV2GA09"/>
<proteinExistence type="predicted"/>
<keyword evidence="3" id="KW-0949">S-adenosyl-L-methionine</keyword>
<keyword evidence="4" id="KW-0819">tRNA processing</keyword>
<evidence type="ECO:0000313" key="8">
    <source>
        <dbReference type="Proteomes" id="UP001497516"/>
    </source>
</evidence>
<evidence type="ECO:0000256" key="4">
    <source>
        <dbReference type="ARBA" id="ARBA00022694"/>
    </source>
</evidence>
<evidence type="ECO:0000313" key="7">
    <source>
        <dbReference type="EMBL" id="CAL1406583.1"/>
    </source>
</evidence>
<reference evidence="7 8" key="1">
    <citation type="submission" date="2024-04" db="EMBL/GenBank/DDBJ databases">
        <authorList>
            <person name="Fracassetti M."/>
        </authorList>
    </citation>
    <scope>NUCLEOTIDE SEQUENCE [LARGE SCALE GENOMIC DNA]</scope>
</reference>
<evidence type="ECO:0000256" key="1">
    <source>
        <dbReference type="ARBA" id="ARBA00012386"/>
    </source>
</evidence>
<keyword evidence="2" id="KW-0808">Transferase</keyword>
<dbReference type="EMBL" id="OZ034821">
    <property type="protein sequence ID" value="CAL1406583.1"/>
    <property type="molecule type" value="Genomic_DNA"/>
</dbReference>